<dbReference type="Proteomes" id="UP000244069">
    <property type="component" value="Unassembled WGS sequence"/>
</dbReference>
<evidence type="ECO:0000259" key="4">
    <source>
        <dbReference type="Pfam" id="PF00700"/>
    </source>
</evidence>
<keyword evidence="5" id="KW-0282">Flagellum</keyword>
<dbReference type="GO" id="GO:0009288">
    <property type="term" value="C:bacterial-type flagellum"/>
    <property type="evidence" value="ECO:0007669"/>
    <property type="project" value="UniProtKB-SubCell"/>
</dbReference>
<protein>
    <submittedName>
        <fullName evidence="5">Flagellar hook-associated protein 3 FlgL</fullName>
    </submittedName>
</protein>
<name>A0A2T6B5M0_9RHOB</name>
<dbReference type="RefSeq" id="WP_107974770.1">
    <property type="nucleotide sequence ID" value="NZ_BMEZ01000003.1"/>
</dbReference>
<dbReference type="InterPro" id="IPR001492">
    <property type="entry name" value="Flagellin"/>
</dbReference>
<reference evidence="5 6" key="1">
    <citation type="submission" date="2018-04" db="EMBL/GenBank/DDBJ databases">
        <title>Genomic Encyclopedia of Archaeal and Bacterial Type Strains, Phase II (KMG-II): from individual species to whole genera.</title>
        <authorList>
            <person name="Goeker M."/>
        </authorList>
    </citation>
    <scope>NUCLEOTIDE SEQUENCE [LARGE SCALE GENOMIC DNA]</scope>
    <source>
        <strain evidence="5 6">DSM 29329</strain>
    </source>
</reference>
<feature type="domain" description="Flagellin C-terminal" evidence="4">
    <location>
        <begin position="255"/>
        <end position="332"/>
    </location>
</feature>
<comment type="caution">
    <text evidence="5">The sequence shown here is derived from an EMBL/GenBank/DDBJ whole genome shotgun (WGS) entry which is preliminary data.</text>
</comment>
<evidence type="ECO:0000256" key="3">
    <source>
        <dbReference type="ARBA" id="ARBA00023143"/>
    </source>
</evidence>
<evidence type="ECO:0000313" key="5">
    <source>
        <dbReference type="EMBL" id="PTX51381.1"/>
    </source>
</evidence>
<dbReference type="Gene3D" id="1.20.1330.10">
    <property type="entry name" value="f41 fragment of flagellin, N-terminal domain"/>
    <property type="match status" value="1"/>
</dbReference>
<keyword evidence="3" id="KW-0975">Bacterial flagellum</keyword>
<evidence type="ECO:0000313" key="6">
    <source>
        <dbReference type="Proteomes" id="UP000244069"/>
    </source>
</evidence>
<dbReference type="PANTHER" id="PTHR42792:SF1">
    <property type="entry name" value="FLAGELLAR HOOK-ASSOCIATED PROTEIN 3"/>
    <property type="match status" value="1"/>
</dbReference>
<keyword evidence="5" id="KW-0969">Cilium</keyword>
<comment type="similarity">
    <text evidence="2">Belongs to the bacterial flagellin family.</text>
</comment>
<dbReference type="EMBL" id="QBKN01000003">
    <property type="protein sequence ID" value="PTX51381.1"/>
    <property type="molecule type" value="Genomic_DNA"/>
</dbReference>
<accession>A0A2T6B5M0</accession>
<dbReference type="InterPro" id="IPR046358">
    <property type="entry name" value="Flagellin_C"/>
</dbReference>
<comment type="subcellular location">
    <subcellularLocation>
        <location evidence="1">Bacterial flagellum</location>
    </subcellularLocation>
</comment>
<gene>
    <name evidence="5" type="ORF">C8N44_103125</name>
</gene>
<evidence type="ECO:0000256" key="2">
    <source>
        <dbReference type="ARBA" id="ARBA00005709"/>
    </source>
</evidence>
<organism evidence="5 6">
    <name type="scientific">Allosediminivita pacifica</name>
    <dbReference type="NCBI Taxonomy" id="1267769"/>
    <lineage>
        <taxon>Bacteria</taxon>
        <taxon>Pseudomonadati</taxon>
        <taxon>Pseudomonadota</taxon>
        <taxon>Alphaproteobacteria</taxon>
        <taxon>Rhodobacterales</taxon>
        <taxon>Paracoccaceae</taxon>
        <taxon>Allosediminivita</taxon>
    </lineage>
</organism>
<sequence length="333" mass="35640">MQPIGDMARSLLLRSEHTRLKTEMDTLATEIATGFVKDPAAHLKGDVAGLLSIDMSIERLETYRINNNEATILSQSMQTTLDQLQSRSDELSNVLLSSELTPSPAFLATMSKDAGEALESVVGGLNRSVAGRFLFSGTATDRAPLEDAETLLDDLRPLVSGETSVAGVQAQLDAWFDTPGGGFETSTYQGATESLSPIPLSDSESADIDIRADNQAFRDLMKSLAMAALAADPSSGLSPDGKVEALRTAGLQARSALETVTELRSGLGSLEARIEETGARNESERTATQIARLDLVGTDQYETASRYESIRGQLESLYAITARSQRLSLAGYL</sequence>
<dbReference type="OrthoDB" id="7312911at2"/>
<dbReference type="SUPFAM" id="SSF64518">
    <property type="entry name" value="Phase 1 flagellin"/>
    <property type="match status" value="1"/>
</dbReference>
<proteinExistence type="inferred from homology"/>
<dbReference type="PANTHER" id="PTHR42792">
    <property type="entry name" value="FLAGELLIN"/>
    <property type="match status" value="1"/>
</dbReference>
<dbReference type="AlphaFoldDB" id="A0A2T6B5M0"/>
<keyword evidence="5" id="KW-0966">Cell projection</keyword>
<dbReference type="Pfam" id="PF00700">
    <property type="entry name" value="Flagellin_C"/>
    <property type="match status" value="1"/>
</dbReference>
<keyword evidence="6" id="KW-1185">Reference proteome</keyword>
<evidence type="ECO:0000256" key="1">
    <source>
        <dbReference type="ARBA" id="ARBA00004365"/>
    </source>
</evidence>
<dbReference type="GO" id="GO:0005198">
    <property type="term" value="F:structural molecule activity"/>
    <property type="evidence" value="ECO:0007669"/>
    <property type="project" value="InterPro"/>
</dbReference>